<keyword evidence="1" id="KW-0812">Transmembrane</keyword>
<evidence type="ECO:0000313" key="4">
    <source>
        <dbReference type="Proteomes" id="UP001597075"/>
    </source>
</evidence>
<evidence type="ECO:0000259" key="2">
    <source>
        <dbReference type="Pfam" id="PF24035"/>
    </source>
</evidence>
<dbReference type="RefSeq" id="WP_256404169.1">
    <property type="nucleotide sequence ID" value="NZ_CP187151.1"/>
</dbReference>
<keyword evidence="1" id="KW-0472">Membrane</keyword>
<dbReference type="AlphaFoldDB" id="A0ABD6CXF6"/>
<protein>
    <submittedName>
        <fullName evidence="3">Winged helix-turn-helix domain-containing protein</fullName>
    </submittedName>
</protein>
<reference evidence="3 4" key="1">
    <citation type="journal article" date="2019" name="Int. J. Syst. Evol. Microbiol.">
        <title>The Global Catalogue of Microorganisms (GCM) 10K type strain sequencing project: providing services to taxonomists for standard genome sequencing and annotation.</title>
        <authorList>
            <consortium name="The Broad Institute Genomics Platform"/>
            <consortium name="The Broad Institute Genome Sequencing Center for Infectious Disease"/>
            <person name="Wu L."/>
            <person name="Ma J."/>
        </authorList>
    </citation>
    <scope>NUCLEOTIDE SEQUENCE [LARGE SCALE GENOMIC DNA]</scope>
    <source>
        <strain evidence="3 4">CGMCC 1.10594</strain>
    </source>
</reference>
<organism evidence="3 4">
    <name type="scientific">Haloplanus ruber</name>
    <dbReference type="NCBI Taxonomy" id="869892"/>
    <lineage>
        <taxon>Archaea</taxon>
        <taxon>Methanobacteriati</taxon>
        <taxon>Methanobacteriota</taxon>
        <taxon>Stenosarchaea group</taxon>
        <taxon>Halobacteria</taxon>
        <taxon>Halobacteriales</taxon>
        <taxon>Haloferacaceae</taxon>
        <taxon>Haloplanus</taxon>
    </lineage>
</organism>
<dbReference type="Pfam" id="PF24035">
    <property type="entry name" value="DUF7344"/>
    <property type="match status" value="1"/>
</dbReference>
<gene>
    <name evidence="3" type="ORF">ACFSBJ_09170</name>
</gene>
<keyword evidence="1" id="KW-1133">Transmembrane helix</keyword>
<feature type="transmembrane region" description="Helical" evidence="1">
    <location>
        <begin position="105"/>
        <end position="123"/>
    </location>
</feature>
<dbReference type="EMBL" id="JBHUDL010000010">
    <property type="protein sequence ID" value="MFD1633902.1"/>
    <property type="molecule type" value="Genomic_DNA"/>
</dbReference>
<dbReference type="Proteomes" id="UP001597075">
    <property type="component" value="Unassembled WGS sequence"/>
</dbReference>
<sequence length="167" mass="18303">MFSILSNRRRRDVLRYLRRDAESASLGDLAERIAAWENDIPVAEVDYKQRKRVYTSLHQTHLPKLDEAGIVEYDRNRGTITLTDRAAELEAYLSTPDEREVPWDACYLGLSALALGLLVAAWLGVVSGMAAAGLTVVLFAVVAGANAYVARRDRIGGHAAAEDSGTD</sequence>
<evidence type="ECO:0000256" key="1">
    <source>
        <dbReference type="SAM" id="Phobius"/>
    </source>
</evidence>
<feature type="transmembrane region" description="Helical" evidence="1">
    <location>
        <begin position="129"/>
        <end position="149"/>
    </location>
</feature>
<dbReference type="InterPro" id="IPR055768">
    <property type="entry name" value="DUF7344"/>
</dbReference>
<feature type="domain" description="DUF7344" evidence="2">
    <location>
        <begin position="2"/>
        <end position="81"/>
    </location>
</feature>
<name>A0ABD6CXF6_9EURY</name>
<dbReference type="Gene3D" id="1.10.10.10">
    <property type="entry name" value="Winged helix-like DNA-binding domain superfamily/Winged helix DNA-binding domain"/>
    <property type="match status" value="1"/>
</dbReference>
<evidence type="ECO:0000313" key="3">
    <source>
        <dbReference type="EMBL" id="MFD1633902.1"/>
    </source>
</evidence>
<keyword evidence="4" id="KW-1185">Reference proteome</keyword>
<dbReference type="InterPro" id="IPR036388">
    <property type="entry name" value="WH-like_DNA-bd_sf"/>
</dbReference>
<proteinExistence type="predicted"/>
<accession>A0ABD6CXF6</accession>
<comment type="caution">
    <text evidence="3">The sequence shown here is derived from an EMBL/GenBank/DDBJ whole genome shotgun (WGS) entry which is preliminary data.</text>
</comment>